<keyword evidence="1" id="KW-0472">Membrane</keyword>
<accession>A0ABQ7CS96</accession>
<feature type="transmembrane region" description="Helical" evidence="1">
    <location>
        <begin position="51"/>
        <end position="69"/>
    </location>
</feature>
<sequence>MLIWLRSSPITYGAPVTVKSSFNDNSDELYRLFLNQQPPMKIPLQMPISKIFFFFFFFFFSCIYLSLFSDCNTST</sequence>
<keyword evidence="1" id="KW-1133">Transmembrane helix</keyword>
<protein>
    <submittedName>
        <fullName evidence="2">Uncharacterized protein</fullName>
    </submittedName>
</protein>
<dbReference type="Proteomes" id="UP000266723">
    <property type="component" value="Unassembled WGS sequence"/>
</dbReference>
<name>A0ABQ7CS96_BRACR</name>
<keyword evidence="3" id="KW-1185">Reference proteome</keyword>
<comment type="caution">
    <text evidence="2">The sequence shown here is derived from an EMBL/GenBank/DDBJ whole genome shotgun (WGS) entry which is preliminary data.</text>
</comment>
<proteinExistence type="predicted"/>
<evidence type="ECO:0000313" key="2">
    <source>
        <dbReference type="EMBL" id="KAF3562040.1"/>
    </source>
</evidence>
<evidence type="ECO:0000256" key="1">
    <source>
        <dbReference type="SAM" id="Phobius"/>
    </source>
</evidence>
<organism evidence="2 3">
    <name type="scientific">Brassica cretica</name>
    <name type="common">Mustard</name>
    <dbReference type="NCBI Taxonomy" id="69181"/>
    <lineage>
        <taxon>Eukaryota</taxon>
        <taxon>Viridiplantae</taxon>
        <taxon>Streptophyta</taxon>
        <taxon>Embryophyta</taxon>
        <taxon>Tracheophyta</taxon>
        <taxon>Spermatophyta</taxon>
        <taxon>Magnoliopsida</taxon>
        <taxon>eudicotyledons</taxon>
        <taxon>Gunneridae</taxon>
        <taxon>Pentapetalae</taxon>
        <taxon>rosids</taxon>
        <taxon>malvids</taxon>
        <taxon>Brassicales</taxon>
        <taxon>Brassicaceae</taxon>
        <taxon>Brassiceae</taxon>
        <taxon>Brassica</taxon>
    </lineage>
</organism>
<dbReference type="EMBL" id="QGKV02000759">
    <property type="protein sequence ID" value="KAF3562040.1"/>
    <property type="molecule type" value="Genomic_DNA"/>
</dbReference>
<reference evidence="2 3" key="1">
    <citation type="journal article" date="2020" name="BMC Genomics">
        <title>Intraspecific diversification of the crop wild relative Brassica cretica Lam. using demographic model selection.</title>
        <authorList>
            <person name="Kioukis A."/>
            <person name="Michalopoulou V.A."/>
            <person name="Briers L."/>
            <person name="Pirintsos S."/>
            <person name="Studholme D.J."/>
            <person name="Pavlidis P."/>
            <person name="Sarris P.F."/>
        </authorList>
    </citation>
    <scope>NUCLEOTIDE SEQUENCE [LARGE SCALE GENOMIC DNA]</scope>
    <source>
        <strain evidence="3">cv. PFS-1207/04</strain>
    </source>
</reference>
<evidence type="ECO:0000313" key="3">
    <source>
        <dbReference type="Proteomes" id="UP000266723"/>
    </source>
</evidence>
<gene>
    <name evidence="2" type="ORF">DY000_02016904</name>
</gene>
<keyword evidence="1" id="KW-0812">Transmembrane</keyword>